<organism evidence="2 3">
    <name type="scientific">Daldinia eschscholtzii</name>
    <dbReference type="NCBI Taxonomy" id="292717"/>
    <lineage>
        <taxon>Eukaryota</taxon>
        <taxon>Fungi</taxon>
        <taxon>Dikarya</taxon>
        <taxon>Ascomycota</taxon>
        <taxon>Pezizomycotina</taxon>
        <taxon>Sordariomycetes</taxon>
        <taxon>Xylariomycetidae</taxon>
        <taxon>Xylariales</taxon>
        <taxon>Hypoxylaceae</taxon>
        <taxon>Daldinia</taxon>
    </lineage>
</organism>
<comment type="caution">
    <text evidence="2">The sequence shown here is derived from an EMBL/GenBank/DDBJ whole genome shotgun (WGS) entry which is preliminary data.</text>
</comment>
<proteinExistence type="predicted"/>
<feature type="region of interest" description="Disordered" evidence="1">
    <location>
        <begin position="104"/>
        <end position="276"/>
    </location>
</feature>
<dbReference type="AlphaFoldDB" id="A0AAX6N138"/>
<feature type="compositionally biased region" description="Basic and acidic residues" evidence="1">
    <location>
        <begin position="179"/>
        <end position="198"/>
    </location>
</feature>
<reference evidence="2 3" key="1">
    <citation type="journal article" date="2024" name="Front Chem Biol">
        <title>Unveiling the potential of Daldinia eschscholtzii MFLUCC 19-0629 through bioactivity and bioinformatics studies for enhanced sustainable agriculture production.</title>
        <authorList>
            <person name="Brooks S."/>
            <person name="Weaver J.A."/>
            <person name="Klomchit A."/>
            <person name="Alharthi S.A."/>
            <person name="Onlamun T."/>
            <person name="Nurani R."/>
            <person name="Vong T.K."/>
            <person name="Alberti F."/>
            <person name="Greco C."/>
        </authorList>
    </citation>
    <scope>NUCLEOTIDE SEQUENCE [LARGE SCALE GENOMIC DNA]</scope>
    <source>
        <strain evidence="2">MFLUCC 19-0629</strain>
    </source>
</reference>
<protein>
    <submittedName>
        <fullName evidence="2">Uncharacterized protein</fullName>
    </submittedName>
</protein>
<evidence type="ECO:0000256" key="1">
    <source>
        <dbReference type="SAM" id="MobiDB-lite"/>
    </source>
</evidence>
<accession>A0AAX6N138</accession>
<evidence type="ECO:0000313" key="3">
    <source>
        <dbReference type="Proteomes" id="UP001369815"/>
    </source>
</evidence>
<name>A0AAX6N138_9PEZI</name>
<gene>
    <name evidence="2" type="ORF">Daesc_000946</name>
</gene>
<dbReference type="EMBL" id="JBANMG010000001">
    <property type="protein sequence ID" value="KAK6958151.1"/>
    <property type="molecule type" value="Genomic_DNA"/>
</dbReference>
<dbReference type="Proteomes" id="UP001369815">
    <property type="component" value="Unassembled WGS sequence"/>
</dbReference>
<evidence type="ECO:0000313" key="2">
    <source>
        <dbReference type="EMBL" id="KAK6958151.1"/>
    </source>
</evidence>
<keyword evidence="3" id="KW-1185">Reference proteome</keyword>
<feature type="compositionally biased region" description="Basic residues" evidence="1">
    <location>
        <begin position="199"/>
        <end position="215"/>
    </location>
</feature>
<sequence>MDQMAEDYLTKTEDEARRQLALNYTFGFDIPDESQDRYIGDLIVNDQASKDDIKNFTRLSLMCGFEEWHQVLSCANSLREKATFDDPLEGQDLLTFITKVLSPRPSPPQKVAFEQTSGLDSRHEGVTRGSQLPQPRMALGQGVKRKRVTSHEQASLDQLAKKDRMNKKSPFWSDSNPDPSHKQADRLADEKKVSEREKSKRKKRSKRKRDRKSRGSLHEATTASPLVESLILQETPGARRSLDNISAPLELRDEGQKINYRPASKDSRISLKVRRS</sequence>